<gene>
    <name evidence="3" type="ORF">MNEG_8935</name>
</gene>
<keyword evidence="2" id="KW-0472">Membrane</keyword>
<feature type="transmembrane region" description="Helical" evidence="2">
    <location>
        <begin position="211"/>
        <end position="232"/>
    </location>
</feature>
<evidence type="ECO:0000256" key="1">
    <source>
        <dbReference type="SAM" id="MobiDB-lite"/>
    </source>
</evidence>
<name>A0A0D2MXY2_9CHLO</name>
<keyword evidence="2" id="KW-0812">Transmembrane</keyword>
<evidence type="ECO:0000313" key="3">
    <source>
        <dbReference type="EMBL" id="KIY99025.1"/>
    </source>
</evidence>
<reference evidence="3 4" key="1">
    <citation type="journal article" date="2013" name="BMC Genomics">
        <title>Reconstruction of the lipid metabolism for the microalga Monoraphidium neglectum from its genome sequence reveals characteristics suitable for biofuel production.</title>
        <authorList>
            <person name="Bogen C."/>
            <person name="Al-Dilaimi A."/>
            <person name="Albersmeier A."/>
            <person name="Wichmann J."/>
            <person name="Grundmann M."/>
            <person name="Rupp O."/>
            <person name="Lauersen K.J."/>
            <person name="Blifernez-Klassen O."/>
            <person name="Kalinowski J."/>
            <person name="Goesmann A."/>
            <person name="Mussgnug J.H."/>
            <person name="Kruse O."/>
        </authorList>
    </citation>
    <scope>NUCLEOTIDE SEQUENCE [LARGE SCALE GENOMIC DNA]</scope>
    <source>
        <strain evidence="3 4">SAG 48.87</strain>
    </source>
</reference>
<organism evidence="3 4">
    <name type="scientific">Monoraphidium neglectum</name>
    <dbReference type="NCBI Taxonomy" id="145388"/>
    <lineage>
        <taxon>Eukaryota</taxon>
        <taxon>Viridiplantae</taxon>
        <taxon>Chlorophyta</taxon>
        <taxon>core chlorophytes</taxon>
        <taxon>Chlorophyceae</taxon>
        <taxon>CS clade</taxon>
        <taxon>Sphaeropleales</taxon>
        <taxon>Selenastraceae</taxon>
        <taxon>Monoraphidium</taxon>
    </lineage>
</organism>
<dbReference type="AlphaFoldDB" id="A0A0D2MXY2"/>
<evidence type="ECO:0000313" key="4">
    <source>
        <dbReference type="Proteomes" id="UP000054498"/>
    </source>
</evidence>
<dbReference type="EMBL" id="KK101981">
    <property type="protein sequence ID" value="KIY99025.1"/>
    <property type="molecule type" value="Genomic_DNA"/>
</dbReference>
<keyword evidence="2" id="KW-1133">Transmembrane helix</keyword>
<sequence>MHQRQNQRARSATAVAASSQQQQSGAGRGLLPPAWPRVALRLALCGATVGTLLDGIHSAVALQVYDLGPLRLETPLGALDTSLLVPPLLATWYAVMGLLFMAADSWAANSGDAATAAAARAAASGGAARVAAGYALLAANLELSAVLYSRGAGYGQILVALAVTWAASWWLLDRTKQGAALAVLCAMGAPAAELLLMSAFGTWHYSRPDVLGSFVSFVPCCYGGYVPLLAAFTRYLAQEPEGGGAPQAGG</sequence>
<feature type="transmembrane region" description="Helical" evidence="2">
    <location>
        <begin position="154"/>
        <end position="172"/>
    </location>
</feature>
<evidence type="ECO:0000256" key="2">
    <source>
        <dbReference type="SAM" id="Phobius"/>
    </source>
</evidence>
<dbReference type="PANTHER" id="PTHR36774:SF1">
    <property type="entry name" value="INSULIN-INDUCED PROTEIN"/>
    <property type="match status" value="1"/>
</dbReference>
<feature type="compositionally biased region" description="Low complexity" evidence="1">
    <location>
        <begin position="8"/>
        <end position="25"/>
    </location>
</feature>
<dbReference type="OrthoDB" id="205546at2759"/>
<dbReference type="PANTHER" id="PTHR36774">
    <property type="entry name" value="INSULIN-INDUCED PROTEIN"/>
    <property type="match status" value="1"/>
</dbReference>
<dbReference type="KEGG" id="mng:MNEG_8935"/>
<dbReference type="Proteomes" id="UP000054498">
    <property type="component" value="Unassembled WGS sequence"/>
</dbReference>
<feature type="region of interest" description="Disordered" evidence="1">
    <location>
        <begin position="1"/>
        <end position="29"/>
    </location>
</feature>
<protein>
    <submittedName>
        <fullName evidence="3">Uncharacterized protein</fullName>
    </submittedName>
</protein>
<keyword evidence="4" id="KW-1185">Reference proteome</keyword>
<proteinExistence type="predicted"/>
<accession>A0A0D2MXY2</accession>
<dbReference type="RefSeq" id="XP_013898045.1">
    <property type="nucleotide sequence ID" value="XM_014042591.1"/>
</dbReference>
<dbReference type="STRING" id="145388.A0A0D2MXY2"/>
<dbReference type="GeneID" id="25741810"/>
<feature type="transmembrane region" description="Helical" evidence="2">
    <location>
        <begin position="84"/>
        <end position="106"/>
    </location>
</feature>
<feature type="transmembrane region" description="Helical" evidence="2">
    <location>
        <begin position="179"/>
        <end position="205"/>
    </location>
</feature>